<sequence>MNGVVQVRGQKFKRCDDEIGGWLREICGIILFELFARLGGAHPERRRSAWGDLCGTPHSPHRRALAPLLGFSSLAHDREQTSNQTRTPPPPKQGPILSGAVFPLRFQKT</sequence>
<gene>
    <name evidence="2" type="ORF">SVIM_LOCUS392924</name>
</gene>
<feature type="region of interest" description="Disordered" evidence="1">
    <location>
        <begin position="76"/>
        <end position="99"/>
    </location>
</feature>
<organism evidence="2">
    <name type="scientific">Salix viminalis</name>
    <name type="common">Common osier</name>
    <name type="synonym">Basket willow</name>
    <dbReference type="NCBI Taxonomy" id="40686"/>
    <lineage>
        <taxon>Eukaryota</taxon>
        <taxon>Viridiplantae</taxon>
        <taxon>Streptophyta</taxon>
        <taxon>Embryophyta</taxon>
        <taxon>Tracheophyta</taxon>
        <taxon>Spermatophyta</taxon>
        <taxon>Magnoliopsida</taxon>
        <taxon>eudicotyledons</taxon>
        <taxon>Gunneridae</taxon>
        <taxon>Pentapetalae</taxon>
        <taxon>rosids</taxon>
        <taxon>fabids</taxon>
        <taxon>Malpighiales</taxon>
        <taxon>Salicaceae</taxon>
        <taxon>Saliceae</taxon>
        <taxon>Salix</taxon>
    </lineage>
</organism>
<name>A0A6N2MQK8_SALVM</name>
<evidence type="ECO:0000313" key="2">
    <source>
        <dbReference type="EMBL" id="VFU55333.1"/>
    </source>
</evidence>
<proteinExistence type="predicted"/>
<accession>A0A6N2MQK8</accession>
<dbReference type="EMBL" id="CAADRP010001885">
    <property type="protein sequence ID" value="VFU55333.1"/>
    <property type="molecule type" value="Genomic_DNA"/>
</dbReference>
<protein>
    <submittedName>
        <fullName evidence="2">Uncharacterized protein</fullName>
    </submittedName>
</protein>
<dbReference type="AlphaFoldDB" id="A0A6N2MQK8"/>
<reference evidence="2" key="1">
    <citation type="submission" date="2019-03" db="EMBL/GenBank/DDBJ databases">
        <authorList>
            <person name="Mank J."/>
            <person name="Almeida P."/>
        </authorList>
    </citation>
    <scope>NUCLEOTIDE SEQUENCE</scope>
    <source>
        <strain evidence="2">78183</strain>
    </source>
</reference>
<evidence type="ECO:0000256" key="1">
    <source>
        <dbReference type="SAM" id="MobiDB-lite"/>
    </source>
</evidence>